<dbReference type="Gene3D" id="3.90.550.10">
    <property type="entry name" value="Spore Coat Polysaccharide Biosynthesis Protein SpsA, Chain A"/>
    <property type="match status" value="1"/>
</dbReference>
<accession>A0A381P3F6</accession>
<dbReference type="EMBL" id="UINC01000764">
    <property type="protein sequence ID" value="SUZ60768.1"/>
    <property type="molecule type" value="Genomic_DNA"/>
</dbReference>
<proteinExistence type="predicted"/>
<dbReference type="PANTHER" id="PTHR47183">
    <property type="entry name" value="GLUCOSE-1-PHOSPHATE CYTIDYLYLTRANSFERASE-RELATED"/>
    <property type="match status" value="1"/>
</dbReference>
<evidence type="ECO:0000259" key="1">
    <source>
        <dbReference type="Pfam" id="PF00483"/>
    </source>
</evidence>
<dbReference type="PANTHER" id="PTHR47183:SF1">
    <property type="entry name" value="GLUCOSE-1-PHOSPHATE CYTIDYLYLTRANSFERASE"/>
    <property type="match status" value="1"/>
</dbReference>
<dbReference type="SUPFAM" id="SSF53448">
    <property type="entry name" value="Nucleotide-diphospho-sugar transferases"/>
    <property type="match status" value="1"/>
</dbReference>
<dbReference type="InterPro" id="IPR046981">
    <property type="entry name" value="G1P_cyt_trans"/>
</dbReference>
<dbReference type="Pfam" id="PF00483">
    <property type="entry name" value="NTP_transferase"/>
    <property type="match status" value="1"/>
</dbReference>
<dbReference type="NCBIfam" id="TIGR02623">
    <property type="entry name" value="G1P_cyt_trans"/>
    <property type="match status" value="1"/>
</dbReference>
<dbReference type="CDD" id="cd02524">
    <property type="entry name" value="G1P_cytidylyltransferase"/>
    <property type="match status" value="1"/>
</dbReference>
<feature type="domain" description="Nucleotidyl transferase" evidence="1">
    <location>
        <begin position="1"/>
        <end position="226"/>
    </location>
</feature>
<reference evidence="2" key="1">
    <citation type="submission" date="2018-05" db="EMBL/GenBank/DDBJ databases">
        <authorList>
            <person name="Lanie J.A."/>
            <person name="Ng W.-L."/>
            <person name="Kazmierczak K.M."/>
            <person name="Andrzejewski T.M."/>
            <person name="Davidsen T.M."/>
            <person name="Wayne K.J."/>
            <person name="Tettelin H."/>
            <person name="Glass J.I."/>
            <person name="Rusch D."/>
            <person name="Podicherti R."/>
            <person name="Tsui H.-C.T."/>
            <person name="Winkler M.E."/>
        </authorList>
    </citation>
    <scope>NUCLEOTIDE SEQUENCE</scope>
</reference>
<dbReference type="GO" id="GO:0009243">
    <property type="term" value="P:O antigen biosynthetic process"/>
    <property type="evidence" value="ECO:0007669"/>
    <property type="project" value="InterPro"/>
</dbReference>
<dbReference type="InterPro" id="IPR029044">
    <property type="entry name" value="Nucleotide-diphossugar_trans"/>
</dbReference>
<dbReference type="GO" id="GO:0047343">
    <property type="term" value="F:glucose-1-phosphate cytidylyltransferase activity"/>
    <property type="evidence" value="ECO:0007669"/>
    <property type="project" value="InterPro"/>
</dbReference>
<name>A0A381P3F6_9ZZZZ</name>
<dbReference type="AlphaFoldDB" id="A0A381P3F6"/>
<sequence>MILCGGLGTRLHEESDVKPKPMVMIGNRPILWHIMKMYAAHGLTEFIVCLGYKGHVIKNYFMNYKTYSADFTVDLREPERIEYHNHPIEEDWRVTLVETGAHSQTGARIRRAGREYVKSDCFLVTYGDGLGNVNIDELLAFHRSHGKIGTVTGVRPPGRFGEMCAGNDDQVYEFNEKPQVSDGLINGGFLVFQREFLDRYLRDRDDEVLEQEPLKRLASDGQLMVYRHDGFWQPMDTYREVKILNELWASGKAPWSIWT</sequence>
<protein>
    <recommendedName>
        <fullName evidence="1">Nucleotidyl transferase domain-containing protein</fullName>
    </recommendedName>
</protein>
<gene>
    <name evidence="2" type="ORF">METZ01_LOCUS13622</name>
</gene>
<evidence type="ECO:0000313" key="2">
    <source>
        <dbReference type="EMBL" id="SUZ60768.1"/>
    </source>
</evidence>
<dbReference type="InterPro" id="IPR005835">
    <property type="entry name" value="NTP_transferase_dom"/>
</dbReference>
<organism evidence="2">
    <name type="scientific">marine metagenome</name>
    <dbReference type="NCBI Taxonomy" id="408172"/>
    <lineage>
        <taxon>unclassified sequences</taxon>
        <taxon>metagenomes</taxon>
        <taxon>ecological metagenomes</taxon>
    </lineage>
</organism>
<dbReference type="InterPro" id="IPR013446">
    <property type="entry name" value="G1P_cyt_trans-like"/>
</dbReference>